<dbReference type="EMBL" id="QREI01000001">
    <property type="protein sequence ID" value="REE27254.1"/>
    <property type="molecule type" value="Genomic_DNA"/>
</dbReference>
<keyword evidence="2" id="KW-1185">Reference proteome</keyword>
<proteinExistence type="predicted"/>
<evidence type="ECO:0000313" key="1">
    <source>
        <dbReference type="EMBL" id="REE27254.1"/>
    </source>
</evidence>
<dbReference type="Proteomes" id="UP000256919">
    <property type="component" value="Unassembled WGS sequence"/>
</dbReference>
<dbReference type="AlphaFoldDB" id="A0A3D9N599"/>
<name>A0A3D9N599_9FLAO</name>
<protein>
    <submittedName>
        <fullName evidence="1">Uncharacterized protein</fullName>
    </submittedName>
</protein>
<reference evidence="1 2" key="1">
    <citation type="submission" date="2018-07" db="EMBL/GenBank/DDBJ databases">
        <title>Genomic Encyclopedia of Type Strains, Phase III (KMG-III): the genomes of soil and plant-associated and newly described type strains.</title>
        <authorList>
            <person name="Whitman W."/>
        </authorList>
    </citation>
    <scope>NUCLEOTIDE SEQUENCE [LARGE SCALE GENOMIC DNA]</scope>
    <source>
        <strain evidence="1 2">CECT 7948</strain>
    </source>
</reference>
<accession>A0A3D9N599</accession>
<evidence type="ECO:0000313" key="2">
    <source>
        <dbReference type="Proteomes" id="UP000256919"/>
    </source>
</evidence>
<organism evidence="1 2">
    <name type="scientific">Winogradskyella pacifica</name>
    <dbReference type="NCBI Taxonomy" id="664642"/>
    <lineage>
        <taxon>Bacteria</taxon>
        <taxon>Pseudomonadati</taxon>
        <taxon>Bacteroidota</taxon>
        <taxon>Flavobacteriia</taxon>
        <taxon>Flavobacteriales</taxon>
        <taxon>Flavobacteriaceae</taxon>
        <taxon>Winogradskyella</taxon>
    </lineage>
</organism>
<gene>
    <name evidence="1" type="ORF">DFQ09_10182</name>
</gene>
<dbReference type="RefSeq" id="WP_115807621.1">
    <property type="nucleotide sequence ID" value="NZ_QREI01000001.1"/>
</dbReference>
<sequence length="212" mass="25289">MTKTISELYYLINVLDNINFHYLRTFNRIHQDYFSYPIAFFNHEYRGRPIIDLLVDLDYNDTLSDNFKAGQFYSEQFSQGKCVIIDDNYISFHCNLSQVLFCKLAQLLNSDIRTVIEAFKDEKMIKHPFYAKLDKANYYTYHPNSHDEIWAVIRPQLSHSGVLLNFLNTIGQYLRYTIHGRMELKLPELEMLLSDYIQTYNFENFVLNIEDN</sequence>
<comment type="caution">
    <text evidence="1">The sequence shown here is derived from an EMBL/GenBank/DDBJ whole genome shotgun (WGS) entry which is preliminary data.</text>
</comment>